<comment type="caution">
    <text evidence="2">The sequence shown here is derived from an EMBL/GenBank/DDBJ whole genome shotgun (WGS) entry which is preliminary data.</text>
</comment>
<evidence type="ECO:0000313" key="3">
    <source>
        <dbReference type="Proteomes" id="UP001282284"/>
    </source>
</evidence>
<gene>
    <name evidence="2" type="ORF">QT711_09755</name>
</gene>
<sequence length="48" mass="5681">MDKNKQPHEQMTDKNNNLSSAQEVLYQKDFNKADKAIEQEENDKDKNK</sequence>
<protein>
    <submittedName>
        <fullName evidence="2">YfhE family protein</fullName>
    </submittedName>
</protein>
<dbReference type="Pfam" id="PF14152">
    <property type="entry name" value="YfhE"/>
    <property type="match status" value="1"/>
</dbReference>
<dbReference type="InterPro" id="IPR025437">
    <property type="entry name" value="YfhE-like"/>
</dbReference>
<organism evidence="2 3">
    <name type="scientific">Sporosarcina saromensis</name>
    <dbReference type="NCBI Taxonomy" id="359365"/>
    <lineage>
        <taxon>Bacteria</taxon>
        <taxon>Bacillati</taxon>
        <taxon>Bacillota</taxon>
        <taxon>Bacilli</taxon>
        <taxon>Bacillales</taxon>
        <taxon>Caryophanaceae</taxon>
        <taxon>Sporosarcina</taxon>
    </lineage>
</organism>
<evidence type="ECO:0000256" key="1">
    <source>
        <dbReference type="SAM" id="MobiDB-lite"/>
    </source>
</evidence>
<feature type="region of interest" description="Disordered" evidence="1">
    <location>
        <begin position="1"/>
        <end position="48"/>
    </location>
</feature>
<accession>A0ABU4G988</accession>
<feature type="compositionally biased region" description="Basic and acidic residues" evidence="1">
    <location>
        <begin position="1"/>
        <end position="12"/>
    </location>
</feature>
<dbReference type="EMBL" id="JAUBDI010000008">
    <property type="protein sequence ID" value="MDW0113471.1"/>
    <property type="molecule type" value="Genomic_DNA"/>
</dbReference>
<feature type="compositionally biased region" description="Basic and acidic residues" evidence="1">
    <location>
        <begin position="29"/>
        <end position="48"/>
    </location>
</feature>
<name>A0ABU4G988_9BACL</name>
<reference evidence="2 3" key="1">
    <citation type="submission" date="2023-06" db="EMBL/GenBank/DDBJ databases">
        <title>Sporosarcina sp. nov., isolated from Korean traditional fermented seafood 'Jeotgal'.</title>
        <authorList>
            <person name="Yang A.I."/>
            <person name="Shin N.-R."/>
        </authorList>
    </citation>
    <scope>NUCLEOTIDE SEQUENCE [LARGE SCALE GENOMIC DNA]</scope>
    <source>
        <strain evidence="2 3">KCTC13119</strain>
    </source>
</reference>
<dbReference type="RefSeq" id="WP_317943836.1">
    <property type="nucleotide sequence ID" value="NZ_JAUBDI010000008.1"/>
</dbReference>
<keyword evidence="3" id="KW-1185">Reference proteome</keyword>
<dbReference type="Proteomes" id="UP001282284">
    <property type="component" value="Unassembled WGS sequence"/>
</dbReference>
<evidence type="ECO:0000313" key="2">
    <source>
        <dbReference type="EMBL" id="MDW0113471.1"/>
    </source>
</evidence>
<proteinExistence type="predicted"/>
<feature type="compositionally biased region" description="Polar residues" evidence="1">
    <location>
        <begin position="13"/>
        <end position="22"/>
    </location>
</feature>